<protein>
    <submittedName>
        <fullName evidence="1">Uncharacterized protein</fullName>
    </submittedName>
</protein>
<organism evidence="1 2">
    <name type="scientific">Natribacillus halophilus</name>
    <dbReference type="NCBI Taxonomy" id="549003"/>
    <lineage>
        <taxon>Bacteria</taxon>
        <taxon>Bacillati</taxon>
        <taxon>Bacillota</taxon>
        <taxon>Bacilli</taxon>
        <taxon>Bacillales</taxon>
        <taxon>Bacillaceae</taxon>
        <taxon>Natribacillus</taxon>
    </lineage>
</organism>
<reference evidence="1 2" key="1">
    <citation type="submission" date="2016-10" db="EMBL/GenBank/DDBJ databases">
        <authorList>
            <person name="de Groot N.N."/>
        </authorList>
    </citation>
    <scope>NUCLEOTIDE SEQUENCE [LARGE SCALE GENOMIC DNA]</scope>
    <source>
        <strain evidence="1 2">DSM 21771</strain>
    </source>
</reference>
<evidence type="ECO:0000313" key="1">
    <source>
        <dbReference type="EMBL" id="SDI79610.1"/>
    </source>
</evidence>
<dbReference type="EMBL" id="FNEN01000006">
    <property type="protein sequence ID" value="SDI79610.1"/>
    <property type="molecule type" value="Genomic_DNA"/>
</dbReference>
<evidence type="ECO:0000313" key="2">
    <source>
        <dbReference type="Proteomes" id="UP000198853"/>
    </source>
</evidence>
<sequence length="32" mass="3671">MKKTLYGILIVLITLVGLRCASDCLEETRDFR</sequence>
<dbReference type="Proteomes" id="UP000198853">
    <property type="component" value="Unassembled WGS sequence"/>
</dbReference>
<keyword evidence="2" id="KW-1185">Reference proteome</keyword>
<gene>
    <name evidence="1" type="ORF">SAMN04488123_10686</name>
</gene>
<proteinExistence type="predicted"/>
<dbReference type="AlphaFoldDB" id="A0A1G8NJC1"/>
<accession>A0A1G8NJC1</accession>
<name>A0A1G8NJC1_9BACI</name>